<evidence type="ECO:0000313" key="2">
    <source>
        <dbReference type="Proteomes" id="UP000186922"/>
    </source>
</evidence>
<dbReference type="Proteomes" id="UP000186922">
    <property type="component" value="Unassembled WGS sequence"/>
</dbReference>
<dbReference type="EMBL" id="BDGG01000003">
    <property type="protein sequence ID" value="GAU96132.1"/>
    <property type="molecule type" value="Genomic_DNA"/>
</dbReference>
<gene>
    <name evidence="1" type="primary">RvY_07620-1</name>
    <name evidence="1" type="synonym">RvY_07620.1</name>
    <name evidence="1" type="ORF">RvY_07620</name>
</gene>
<organism evidence="1 2">
    <name type="scientific">Ramazzottius varieornatus</name>
    <name type="common">Water bear</name>
    <name type="synonym">Tardigrade</name>
    <dbReference type="NCBI Taxonomy" id="947166"/>
    <lineage>
        <taxon>Eukaryota</taxon>
        <taxon>Metazoa</taxon>
        <taxon>Ecdysozoa</taxon>
        <taxon>Tardigrada</taxon>
        <taxon>Eutardigrada</taxon>
        <taxon>Parachela</taxon>
        <taxon>Hypsibioidea</taxon>
        <taxon>Ramazzottiidae</taxon>
        <taxon>Ramazzottius</taxon>
    </lineage>
</organism>
<protein>
    <submittedName>
        <fullName evidence="1">Uncharacterized protein</fullName>
    </submittedName>
</protein>
<name>A0A1D1V7V1_RAMVA</name>
<accession>A0A1D1V7V1</accession>
<comment type="caution">
    <text evidence="1">The sequence shown here is derived from an EMBL/GenBank/DDBJ whole genome shotgun (WGS) entry which is preliminary data.</text>
</comment>
<dbReference type="AlphaFoldDB" id="A0A1D1V7V1"/>
<proteinExistence type="predicted"/>
<reference evidence="1 2" key="1">
    <citation type="journal article" date="2016" name="Nat. Commun.">
        <title>Extremotolerant tardigrade genome and improved radiotolerance of human cultured cells by tardigrade-unique protein.</title>
        <authorList>
            <person name="Hashimoto T."/>
            <person name="Horikawa D.D."/>
            <person name="Saito Y."/>
            <person name="Kuwahara H."/>
            <person name="Kozuka-Hata H."/>
            <person name="Shin-I T."/>
            <person name="Minakuchi Y."/>
            <person name="Ohishi K."/>
            <person name="Motoyama A."/>
            <person name="Aizu T."/>
            <person name="Enomoto A."/>
            <person name="Kondo K."/>
            <person name="Tanaka S."/>
            <person name="Hara Y."/>
            <person name="Koshikawa S."/>
            <person name="Sagara H."/>
            <person name="Miura T."/>
            <person name="Yokobori S."/>
            <person name="Miyagawa K."/>
            <person name="Suzuki Y."/>
            <person name="Kubo T."/>
            <person name="Oyama M."/>
            <person name="Kohara Y."/>
            <person name="Fujiyama A."/>
            <person name="Arakawa K."/>
            <person name="Katayama T."/>
            <person name="Toyoda A."/>
            <person name="Kunieda T."/>
        </authorList>
    </citation>
    <scope>NUCLEOTIDE SEQUENCE [LARGE SCALE GENOMIC DNA]</scope>
    <source>
        <strain evidence="1 2">YOKOZUNA-1</strain>
    </source>
</reference>
<evidence type="ECO:0000313" key="1">
    <source>
        <dbReference type="EMBL" id="GAU96132.1"/>
    </source>
</evidence>
<keyword evidence="2" id="KW-1185">Reference proteome</keyword>
<sequence length="71" mass="7670">MSVASPMAKAGILKTGLSNDDEQGSQDSFYDLEEQLIKNIKEVDTTGATRTRTIISGYEINYGKLLGKGIS</sequence>